<reference evidence="2" key="1">
    <citation type="journal article" date="2020" name="Biotechnol. Biofuels">
        <title>New insights from the biogas microbiome by comprehensive genome-resolved metagenomics of nearly 1600 species originating from multiple anaerobic digesters.</title>
        <authorList>
            <person name="Campanaro S."/>
            <person name="Treu L."/>
            <person name="Rodriguez-R L.M."/>
            <person name="Kovalovszki A."/>
            <person name="Ziels R.M."/>
            <person name="Maus I."/>
            <person name="Zhu X."/>
            <person name="Kougias P.G."/>
            <person name="Basile A."/>
            <person name="Luo G."/>
            <person name="Schluter A."/>
            <person name="Konstantinidis K.T."/>
            <person name="Angelidaki I."/>
        </authorList>
    </citation>
    <scope>NUCLEOTIDE SEQUENCE</scope>
    <source>
        <strain evidence="2">AS01afH2WH_6</strain>
    </source>
</reference>
<dbReference type="RefSeq" id="WP_273174775.1">
    <property type="nucleotide sequence ID" value="NZ_JAAXZR010000028.1"/>
</dbReference>
<dbReference type="AlphaFoldDB" id="A0A971D0Z1"/>
<feature type="region of interest" description="Disordered" evidence="1">
    <location>
        <begin position="1"/>
        <end position="24"/>
    </location>
</feature>
<dbReference type="Proteomes" id="UP000767327">
    <property type="component" value="Unassembled WGS sequence"/>
</dbReference>
<accession>A0A971D0Z1</accession>
<evidence type="ECO:0000313" key="3">
    <source>
        <dbReference type="Proteomes" id="UP000767327"/>
    </source>
</evidence>
<reference evidence="2" key="2">
    <citation type="submission" date="2020-01" db="EMBL/GenBank/DDBJ databases">
        <authorList>
            <person name="Campanaro S."/>
        </authorList>
    </citation>
    <scope>NUCLEOTIDE SEQUENCE</scope>
    <source>
        <strain evidence="2">AS01afH2WH_6</strain>
    </source>
</reference>
<comment type="caution">
    <text evidence="2">The sequence shown here is derived from an EMBL/GenBank/DDBJ whole genome shotgun (WGS) entry which is preliminary data.</text>
</comment>
<evidence type="ECO:0000256" key="1">
    <source>
        <dbReference type="SAM" id="MobiDB-lite"/>
    </source>
</evidence>
<gene>
    <name evidence="2" type="ORF">GXW98_09675</name>
</gene>
<evidence type="ECO:0000313" key="2">
    <source>
        <dbReference type="EMBL" id="NLT80529.1"/>
    </source>
</evidence>
<sequence length="51" mass="5631">MSSADTSEGHDQIQSPGLRLPLSAERQTRTIDLFEVKRFGQVAAETDRALT</sequence>
<protein>
    <submittedName>
        <fullName evidence="2">Uncharacterized protein</fullName>
    </submittedName>
</protein>
<dbReference type="EMBL" id="JAAXZR010000028">
    <property type="protein sequence ID" value="NLT80529.1"/>
    <property type="molecule type" value="Genomic_DNA"/>
</dbReference>
<name>A0A971D0Z1_9BIFI</name>
<organism evidence="2 3">
    <name type="scientific">Bifidobacterium crudilactis</name>
    <dbReference type="NCBI Taxonomy" id="327277"/>
    <lineage>
        <taxon>Bacteria</taxon>
        <taxon>Bacillati</taxon>
        <taxon>Actinomycetota</taxon>
        <taxon>Actinomycetes</taxon>
        <taxon>Bifidobacteriales</taxon>
        <taxon>Bifidobacteriaceae</taxon>
        <taxon>Bifidobacterium</taxon>
    </lineage>
</organism>
<proteinExistence type="predicted"/>